<evidence type="ECO:0000256" key="1">
    <source>
        <dbReference type="SAM" id="Phobius"/>
    </source>
</evidence>
<accession>A0A177NJ35</accession>
<reference evidence="3" key="1">
    <citation type="submission" date="2016-03" db="EMBL/GenBank/DDBJ databases">
        <authorList>
            <person name="Heylen K."/>
            <person name="De Vos P."/>
            <person name="Vekeman B."/>
        </authorList>
    </citation>
    <scope>NUCLEOTIDE SEQUENCE [LARGE SCALE GENOMIC DNA]</scope>
    <source>
        <strain evidence="3">R-45383</strain>
    </source>
</reference>
<evidence type="ECO:0000313" key="2">
    <source>
        <dbReference type="EMBL" id="OAI17862.1"/>
    </source>
</evidence>
<evidence type="ECO:0008006" key="4">
    <source>
        <dbReference type="Google" id="ProtNLM"/>
    </source>
</evidence>
<protein>
    <recommendedName>
        <fullName evidence="4">HMA domain-containing protein</fullName>
    </recommendedName>
</protein>
<comment type="caution">
    <text evidence="2">The sequence shown here is derived from an EMBL/GenBank/DDBJ whole genome shotgun (WGS) entry which is preliminary data.</text>
</comment>
<dbReference type="Pfam" id="PF19991">
    <property type="entry name" value="HMA_2"/>
    <property type="match status" value="1"/>
</dbReference>
<dbReference type="Proteomes" id="UP000077628">
    <property type="component" value="Unassembled WGS sequence"/>
</dbReference>
<dbReference type="EMBL" id="LUUK01000174">
    <property type="protein sequence ID" value="OAI17862.1"/>
    <property type="molecule type" value="Genomic_DNA"/>
</dbReference>
<dbReference type="AlphaFoldDB" id="A0A177NJ35"/>
<sequence>MSRIVSSLPGRIRIRDKGLRDPARQTQLSRELANITAITQWQANPRTGSVVVSFDPGDTPMAELEAKLDAAVDNVLGDALTPPLLTKKRINRYNKIAMLGSLAASLALTAVRRKRWRHWHAATGYLFVANLGVHLYLYRKSLFR</sequence>
<name>A0A177NJ35_9GAMM</name>
<dbReference type="OrthoDB" id="8527169at2"/>
<keyword evidence="1" id="KW-1133">Transmembrane helix</keyword>
<keyword evidence="3" id="KW-1185">Reference proteome</keyword>
<feature type="transmembrane region" description="Helical" evidence="1">
    <location>
        <begin position="119"/>
        <end position="138"/>
    </location>
</feature>
<gene>
    <name evidence="2" type="ORF">A1355_06685</name>
</gene>
<proteinExistence type="predicted"/>
<keyword evidence="1" id="KW-0472">Membrane</keyword>
<dbReference type="RefSeq" id="WP_064029020.1">
    <property type="nucleotide sequence ID" value="NZ_LUUK01000174.1"/>
</dbReference>
<keyword evidence="1" id="KW-0812">Transmembrane</keyword>
<evidence type="ECO:0000313" key="3">
    <source>
        <dbReference type="Proteomes" id="UP000077628"/>
    </source>
</evidence>
<organism evidence="2 3">
    <name type="scientific">Methylomonas koyamae</name>
    <dbReference type="NCBI Taxonomy" id="702114"/>
    <lineage>
        <taxon>Bacteria</taxon>
        <taxon>Pseudomonadati</taxon>
        <taxon>Pseudomonadota</taxon>
        <taxon>Gammaproteobacteria</taxon>
        <taxon>Methylococcales</taxon>
        <taxon>Methylococcaceae</taxon>
        <taxon>Methylomonas</taxon>
    </lineage>
</organism>